<organism evidence="7">
    <name type="scientific">mine drainage metagenome</name>
    <dbReference type="NCBI Taxonomy" id="410659"/>
    <lineage>
        <taxon>unclassified sequences</taxon>
        <taxon>metagenomes</taxon>
        <taxon>ecological metagenomes</taxon>
    </lineage>
</organism>
<accession>T1A7R5</accession>
<dbReference type="Pfam" id="PF01957">
    <property type="entry name" value="NfeD"/>
    <property type="match status" value="1"/>
</dbReference>
<feature type="domain" description="NfeD-like C-terminal" evidence="6">
    <location>
        <begin position="91"/>
        <end position="146"/>
    </location>
</feature>
<gene>
    <name evidence="7" type="ORF">B1B_10497</name>
</gene>
<evidence type="ECO:0000256" key="3">
    <source>
        <dbReference type="ARBA" id="ARBA00022989"/>
    </source>
</evidence>
<sequence>MVDDTIGIILLVAGIILLAAELIHPGALLLIPASVLLMAGFLWIFLPNALLDSDSGIILIIVAAVAGALLEIPYYRWVAPVHAPMSTTVGTLVGQEGVIIAPVLPDTLRGKVRIGSEVWSARADVAIAPGTHVRVVGGSGVSVSVEVIASGSEPSGVPP</sequence>
<keyword evidence="2 5" id="KW-0812">Transmembrane</keyword>
<feature type="transmembrane region" description="Helical" evidence="5">
    <location>
        <begin position="56"/>
        <end position="75"/>
    </location>
</feature>
<dbReference type="InterPro" id="IPR002810">
    <property type="entry name" value="NfeD-like_C"/>
</dbReference>
<evidence type="ECO:0000256" key="1">
    <source>
        <dbReference type="ARBA" id="ARBA00004141"/>
    </source>
</evidence>
<dbReference type="EMBL" id="AUZY01006880">
    <property type="protein sequence ID" value="EQD52893.1"/>
    <property type="molecule type" value="Genomic_DNA"/>
</dbReference>
<dbReference type="GO" id="GO:0005886">
    <property type="term" value="C:plasma membrane"/>
    <property type="evidence" value="ECO:0007669"/>
    <property type="project" value="TreeGrafter"/>
</dbReference>
<feature type="transmembrane region" description="Helical" evidence="5">
    <location>
        <begin position="6"/>
        <end position="23"/>
    </location>
</feature>
<keyword evidence="3 5" id="KW-1133">Transmembrane helix</keyword>
<dbReference type="InterPro" id="IPR052165">
    <property type="entry name" value="Membrane_assoc_protease"/>
</dbReference>
<dbReference type="PANTHER" id="PTHR33507:SF3">
    <property type="entry name" value="INNER MEMBRANE PROTEIN YBBJ"/>
    <property type="match status" value="1"/>
</dbReference>
<evidence type="ECO:0000256" key="5">
    <source>
        <dbReference type="SAM" id="Phobius"/>
    </source>
</evidence>
<dbReference type="AlphaFoldDB" id="T1A7R5"/>
<dbReference type="SUPFAM" id="SSF141322">
    <property type="entry name" value="NfeD domain-like"/>
    <property type="match status" value="1"/>
</dbReference>
<comment type="caution">
    <text evidence="7">The sequence shown here is derived from an EMBL/GenBank/DDBJ whole genome shotgun (WGS) entry which is preliminary data.</text>
</comment>
<dbReference type="PANTHER" id="PTHR33507">
    <property type="entry name" value="INNER MEMBRANE PROTEIN YBBJ"/>
    <property type="match status" value="1"/>
</dbReference>
<protein>
    <submittedName>
        <fullName evidence="7">Nodulation efficiency protein D</fullName>
    </submittedName>
</protein>
<feature type="transmembrane region" description="Helical" evidence="5">
    <location>
        <begin position="30"/>
        <end position="50"/>
    </location>
</feature>
<dbReference type="InterPro" id="IPR012340">
    <property type="entry name" value="NA-bd_OB-fold"/>
</dbReference>
<evidence type="ECO:0000313" key="7">
    <source>
        <dbReference type="EMBL" id="EQD52893.1"/>
    </source>
</evidence>
<evidence type="ECO:0000259" key="6">
    <source>
        <dbReference type="Pfam" id="PF01957"/>
    </source>
</evidence>
<name>T1A7R5_9ZZZZ</name>
<reference evidence="7" key="1">
    <citation type="submission" date="2013-08" db="EMBL/GenBank/DDBJ databases">
        <authorList>
            <person name="Mendez C."/>
            <person name="Richter M."/>
            <person name="Ferrer M."/>
            <person name="Sanchez J."/>
        </authorList>
    </citation>
    <scope>NUCLEOTIDE SEQUENCE</scope>
</reference>
<reference evidence="7" key="2">
    <citation type="journal article" date="2014" name="ISME J.">
        <title>Microbial stratification in low pH oxic and suboxic macroscopic growths along an acid mine drainage.</title>
        <authorList>
            <person name="Mendez-Garcia C."/>
            <person name="Mesa V."/>
            <person name="Sprenger R.R."/>
            <person name="Richter M."/>
            <person name="Diez M.S."/>
            <person name="Solano J."/>
            <person name="Bargiela R."/>
            <person name="Golyshina O.V."/>
            <person name="Manteca A."/>
            <person name="Ramos J.L."/>
            <person name="Gallego J.R."/>
            <person name="Llorente I."/>
            <person name="Martins Dos Santos V.A."/>
            <person name="Jensen O.N."/>
            <person name="Pelaez A.I."/>
            <person name="Sanchez J."/>
            <person name="Ferrer M."/>
        </authorList>
    </citation>
    <scope>NUCLEOTIDE SEQUENCE</scope>
</reference>
<dbReference type="Gene3D" id="2.40.50.140">
    <property type="entry name" value="Nucleic acid-binding proteins"/>
    <property type="match status" value="1"/>
</dbReference>
<evidence type="ECO:0000256" key="2">
    <source>
        <dbReference type="ARBA" id="ARBA00022692"/>
    </source>
</evidence>
<comment type="subcellular location">
    <subcellularLocation>
        <location evidence="1">Membrane</location>
        <topology evidence="1">Multi-pass membrane protein</topology>
    </subcellularLocation>
</comment>
<keyword evidence="4 5" id="KW-0472">Membrane</keyword>
<proteinExistence type="predicted"/>
<evidence type="ECO:0000256" key="4">
    <source>
        <dbReference type="ARBA" id="ARBA00023136"/>
    </source>
</evidence>